<dbReference type="Proteomes" id="UP000800235">
    <property type="component" value="Unassembled WGS sequence"/>
</dbReference>
<proteinExistence type="predicted"/>
<dbReference type="AlphaFoldDB" id="A0A9P4TVD0"/>
<dbReference type="InterPro" id="IPR036047">
    <property type="entry name" value="F-box-like_dom_sf"/>
</dbReference>
<keyword evidence="2" id="KW-1185">Reference proteome</keyword>
<sequence>MVTHRQDKHDLPISAVKDLSLTKLRDYGFTLPDNLWLDLLHEQARRASTLKYDEGAKEGWGTQVPKDYLTTLPTELSEAIASFLPVPDLLNSRMANPRILAANTKDIFSKHLSHLMVNTTSGAHRIKELTANKSWRSKVTTLEVSNKNEGSELTWASELSPTEFAELLQLVAPKLSHLTLRKFHIDRPGLEFWRYRGGDPVLRSRSRLNYDLIPVMSNLVSLEFCDLQWMVGSGVADFIMRNSSTLKNVVFRRCRAVSVDYTDWTHILKAVKLCDNSCTLEITEPMFSKGRVNPSDGDFLYKSTRRVHFWSQDSKVDHIVFTKGAVQGGKIVRLPSYAVGSGHLHVGVGHMLQYIIVAPANDLLTGLPPMPQLSTLFDL</sequence>
<gene>
    <name evidence="1" type="ORF">EJ08DRAFT_440099</name>
</gene>
<protein>
    <recommendedName>
        <fullName evidence="3">F-box domain-containing protein</fullName>
    </recommendedName>
</protein>
<evidence type="ECO:0008006" key="3">
    <source>
        <dbReference type="Google" id="ProtNLM"/>
    </source>
</evidence>
<evidence type="ECO:0000313" key="2">
    <source>
        <dbReference type="Proteomes" id="UP000800235"/>
    </source>
</evidence>
<comment type="caution">
    <text evidence="1">The sequence shown here is derived from an EMBL/GenBank/DDBJ whole genome shotgun (WGS) entry which is preliminary data.</text>
</comment>
<name>A0A9P4TVD0_9PEZI</name>
<evidence type="ECO:0000313" key="1">
    <source>
        <dbReference type="EMBL" id="KAF2423724.1"/>
    </source>
</evidence>
<organism evidence="1 2">
    <name type="scientific">Tothia fuscella</name>
    <dbReference type="NCBI Taxonomy" id="1048955"/>
    <lineage>
        <taxon>Eukaryota</taxon>
        <taxon>Fungi</taxon>
        <taxon>Dikarya</taxon>
        <taxon>Ascomycota</taxon>
        <taxon>Pezizomycotina</taxon>
        <taxon>Dothideomycetes</taxon>
        <taxon>Pleosporomycetidae</taxon>
        <taxon>Venturiales</taxon>
        <taxon>Cylindrosympodiaceae</taxon>
        <taxon>Tothia</taxon>
    </lineage>
</organism>
<accession>A0A9P4TVD0</accession>
<dbReference type="SUPFAM" id="SSF81383">
    <property type="entry name" value="F-box domain"/>
    <property type="match status" value="1"/>
</dbReference>
<dbReference type="EMBL" id="MU007078">
    <property type="protein sequence ID" value="KAF2423724.1"/>
    <property type="molecule type" value="Genomic_DNA"/>
</dbReference>
<reference evidence="1" key="1">
    <citation type="journal article" date="2020" name="Stud. Mycol.">
        <title>101 Dothideomycetes genomes: a test case for predicting lifestyles and emergence of pathogens.</title>
        <authorList>
            <person name="Haridas S."/>
            <person name="Albert R."/>
            <person name="Binder M."/>
            <person name="Bloem J."/>
            <person name="Labutti K."/>
            <person name="Salamov A."/>
            <person name="Andreopoulos B."/>
            <person name="Baker S."/>
            <person name="Barry K."/>
            <person name="Bills G."/>
            <person name="Bluhm B."/>
            <person name="Cannon C."/>
            <person name="Castanera R."/>
            <person name="Culley D."/>
            <person name="Daum C."/>
            <person name="Ezra D."/>
            <person name="Gonzalez J."/>
            <person name="Henrissat B."/>
            <person name="Kuo A."/>
            <person name="Liang C."/>
            <person name="Lipzen A."/>
            <person name="Lutzoni F."/>
            <person name="Magnuson J."/>
            <person name="Mondo S."/>
            <person name="Nolan M."/>
            <person name="Ohm R."/>
            <person name="Pangilinan J."/>
            <person name="Park H.-J."/>
            <person name="Ramirez L."/>
            <person name="Alfaro M."/>
            <person name="Sun H."/>
            <person name="Tritt A."/>
            <person name="Yoshinaga Y."/>
            <person name="Zwiers L.-H."/>
            <person name="Turgeon B."/>
            <person name="Goodwin S."/>
            <person name="Spatafora J."/>
            <person name="Crous P."/>
            <person name="Grigoriev I."/>
        </authorList>
    </citation>
    <scope>NUCLEOTIDE SEQUENCE</scope>
    <source>
        <strain evidence="1">CBS 130266</strain>
    </source>
</reference>